<evidence type="ECO:0000256" key="1">
    <source>
        <dbReference type="SAM" id="Phobius"/>
    </source>
</evidence>
<dbReference type="SUPFAM" id="SSF81324">
    <property type="entry name" value="Voltage-gated potassium channels"/>
    <property type="match status" value="1"/>
</dbReference>
<proteinExistence type="predicted"/>
<dbReference type="STRING" id="587636.SAMN05216199_0806"/>
<dbReference type="InterPro" id="IPR013099">
    <property type="entry name" value="K_chnl_dom"/>
</dbReference>
<name>A0A1H9QZG6_9MICO</name>
<feature type="transmembrane region" description="Helical" evidence="1">
    <location>
        <begin position="12"/>
        <end position="30"/>
    </location>
</feature>
<organism evidence="3 4">
    <name type="scientific">Pedococcus cremeus</name>
    <dbReference type="NCBI Taxonomy" id="587636"/>
    <lineage>
        <taxon>Bacteria</taxon>
        <taxon>Bacillati</taxon>
        <taxon>Actinomycetota</taxon>
        <taxon>Actinomycetes</taxon>
        <taxon>Micrococcales</taxon>
        <taxon>Intrasporangiaceae</taxon>
        <taxon>Pedococcus</taxon>
    </lineage>
</organism>
<evidence type="ECO:0000313" key="4">
    <source>
        <dbReference type="Proteomes" id="UP000199019"/>
    </source>
</evidence>
<dbReference type="RefSeq" id="WP_218144186.1">
    <property type="nucleotide sequence ID" value="NZ_FOHB01000001.1"/>
</dbReference>
<reference evidence="4" key="1">
    <citation type="submission" date="2016-10" db="EMBL/GenBank/DDBJ databases">
        <authorList>
            <person name="Varghese N."/>
            <person name="Submissions S."/>
        </authorList>
    </citation>
    <scope>NUCLEOTIDE SEQUENCE [LARGE SCALE GENOMIC DNA]</scope>
    <source>
        <strain evidence="4">CGMCC 1.6963</strain>
    </source>
</reference>
<feature type="transmembrane region" description="Helical" evidence="1">
    <location>
        <begin position="138"/>
        <end position="161"/>
    </location>
</feature>
<dbReference type="EMBL" id="FOHB01000001">
    <property type="protein sequence ID" value="SER65856.1"/>
    <property type="molecule type" value="Genomic_DNA"/>
</dbReference>
<accession>A0A1H9QZG6</accession>
<feature type="domain" description="Potassium channel" evidence="2">
    <location>
        <begin position="89"/>
        <end position="162"/>
    </location>
</feature>
<keyword evidence="4" id="KW-1185">Reference proteome</keyword>
<dbReference type="AlphaFoldDB" id="A0A1H9QZG6"/>
<gene>
    <name evidence="3" type="ORF">SAMN05216199_0806</name>
</gene>
<dbReference type="Gene3D" id="1.10.287.70">
    <property type="match status" value="1"/>
</dbReference>
<dbReference type="Pfam" id="PF07885">
    <property type="entry name" value="Ion_trans_2"/>
    <property type="match status" value="1"/>
</dbReference>
<feature type="transmembrane region" description="Helical" evidence="1">
    <location>
        <begin position="42"/>
        <end position="63"/>
    </location>
</feature>
<feature type="transmembrane region" description="Helical" evidence="1">
    <location>
        <begin position="84"/>
        <end position="103"/>
    </location>
</feature>
<keyword evidence="1" id="KW-0472">Membrane</keyword>
<keyword evidence="1" id="KW-1133">Transmembrane helix</keyword>
<sequence length="183" mass="19955">MPLRGRNQPLVALLWHTTVVLVLLTVGYYLMPLRMTGSGAVAGGRVVGSLVAWGMLLVFLRVATRRSHERLPAEYVRIQRLLSALYLLVLSFALLYAITGTVAPDQFSGMTTRTDALYFSVTTTATVGFGDIHASGTFARLLVTVQMLVNLIYIGTALRVLSSGISFPRRDAEPEPGQDAEQD</sequence>
<dbReference type="Proteomes" id="UP000199019">
    <property type="component" value="Unassembled WGS sequence"/>
</dbReference>
<evidence type="ECO:0000259" key="2">
    <source>
        <dbReference type="Pfam" id="PF07885"/>
    </source>
</evidence>
<evidence type="ECO:0000313" key="3">
    <source>
        <dbReference type="EMBL" id="SER65856.1"/>
    </source>
</evidence>
<keyword evidence="1" id="KW-0812">Transmembrane</keyword>
<protein>
    <submittedName>
        <fullName evidence="3">Ion channel</fullName>
    </submittedName>
</protein>